<evidence type="ECO:0000259" key="3">
    <source>
        <dbReference type="Pfam" id="PF00266"/>
    </source>
</evidence>
<keyword evidence="5" id="KW-1185">Reference proteome</keyword>
<dbReference type="SUPFAM" id="SSF53383">
    <property type="entry name" value="PLP-dependent transferases"/>
    <property type="match status" value="1"/>
</dbReference>
<dbReference type="InterPro" id="IPR015422">
    <property type="entry name" value="PyrdxlP-dep_Trfase_small"/>
</dbReference>
<dbReference type="Gene3D" id="3.40.640.10">
    <property type="entry name" value="Type I PLP-dependent aspartate aminotransferase-like (Major domain)"/>
    <property type="match status" value="1"/>
</dbReference>
<dbReference type="Pfam" id="PF00266">
    <property type="entry name" value="Aminotran_5"/>
    <property type="match status" value="1"/>
</dbReference>
<comment type="cofactor">
    <cofactor evidence="1">
        <name>pyridoxal 5'-phosphate</name>
        <dbReference type="ChEBI" id="CHEBI:597326"/>
    </cofactor>
</comment>
<dbReference type="InterPro" id="IPR000192">
    <property type="entry name" value="Aminotrans_V_dom"/>
</dbReference>
<organism evidence="4 5">
    <name type="scientific">Metamycoplasma equirhinis</name>
    <dbReference type="NCBI Taxonomy" id="92402"/>
    <lineage>
        <taxon>Bacteria</taxon>
        <taxon>Bacillati</taxon>
        <taxon>Mycoplasmatota</taxon>
        <taxon>Mycoplasmoidales</taxon>
        <taxon>Metamycoplasmataceae</taxon>
        <taxon>Metamycoplasma</taxon>
    </lineage>
</organism>
<keyword evidence="4" id="KW-0032">Aminotransferase</keyword>
<keyword evidence="2" id="KW-0663">Pyridoxal phosphate</keyword>
<dbReference type="Proteomes" id="UP001303601">
    <property type="component" value="Chromosome"/>
</dbReference>
<name>A0ABZ0P9R1_9BACT</name>
<proteinExistence type="predicted"/>
<reference evidence="4" key="1">
    <citation type="submission" date="2023-11" db="EMBL/GenBank/DDBJ databases">
        <title>Completed genome sequence of Mycoplasma equirhinis type strain M432/72.</title>
        <authorList>
            <person name="Spergser J."/>
        </authorList>
    </citation>
    <scope>NUCLEOTIDE SEQUENCE [LARGE SCALE GENOMIC DNA]</scope>
    <source>
        <strain evidence="4">M432/72</strain>
    </source>
</reference>
<dbReference type="EMBL" id="CP137845">
    <property type="protein sequence ID" value="WPB53753.1"/>
    <property type="molecule type" value="Genomic_DNA"/>
</dbReference>
<dbReference type="InterPro" id="IPR015421">
    <property type="entry name" value="PyrdxlP-dep_Trfase_major"/>
</dbReference>
<dbReference type="GeneID" id="94493656"/>
<protein>
    <submittedName>
        <fullName evidence="4">Aminotransferase class V-fold PLP-dependent enzyme</fullName>
    </submittedName>
</protein>
<dbReference type="PANTHER" id="PTHR43586">
    <property type="entry name" value="CYSTEINE DESULFURASE"/>
    <property type="match status" value="1"/>
</dbReference>
<dbReference type="RefSeq" id="WP_140031504.1">
    <property type="nucleotide sequence ID" value="NZ_CP137845.1"/>
</dbReference>
<feature type="domain" description="Aminotransferase class V" evidence="3">
    <location>
        <begin position="19"/>
        <end position="376"/>
    </location>
</feature>
<dbReference type="InterPro" id="IPR015424">
    <property type="entry name" value="PyrdxlP-dep_Trfase"/>
</dbReference>
<keyword evidence="4" id="KW-0808">Transferase</keyword>
<evidence type="ECO:0000313" key="4">
    <source>
        <dbReference type="EMBL" id="WPB53753.1"/>
    </source>
</evidence>
<sequence length="391" mass="44225">MKSEFKKYFPMFLNNPNIVYFDNAALTFKSQSVIDSGTEFYEKYSISTRTADSELGIKISQKLAIARESIANFVDAKGSELIFTSGTTESLNLIASMLSDIIDDGEIILTYFNHSSNIVPYLENFKEKNISIKYCETEEDILTSINRQTRIVALAQANNNFSVKYNLDKIYSKCKKYNAILINDAAQAIAHEKVSLKNGDVIAFSSNKIFGPTGMGALIIKSDLLEKLSPKKFGGGQVQNIGENFNWNSHTNITKFEPGTPNFAGIFQFQSAIEFLKLLDYKKINTVENKLANYIYEKLSEIPNLFIASNKGDKIVLFNIKNIPAQDIASYLGHNNIYVRSGIFCAHKFKSISKYESSYVRISLSIYNDFKDVDMLIEKLKKVEVEYLDFL</sequence>
<evidence type="ECO:0000256" key="1">
    <source>
        <dbReference type="ARBA" id="ARBA00001933"/>
    </source>
</evidence>
<evidence type="ECO:0000313" key="5">
    <source>
        <dbReference type="Proteomes" id="UP001303601"/>
    </source>
</evidence>
<dbReference type="PANTHER" id="PTHR43586:SF8">
    <property type="entry name" value="CYSTEINE DESULFURASE 1, CHLOROPLASTIC"/>
    <property type="match status" value="1"/>
</dbReference>
<evidence type="ECO:0000256" key="2">
    <source>
        <dbReference type="ARBA" id="ARBA00022898"/>
    </source>
</evidence>
<dbReference type="GO" id="GO:0008483">
    <property type="term" value="F:transaminase activity"/>
    <property type="evidence" value="ECO:0007669"/>
    <property type="project" value="UniProtKB-KW"/>
</dbReference>
<dbReference type="Gene3D" id="3.90.1150.10">
    <property type="entry name" value="Aspartate Aminotransferase, domain 1"/>
    <property type="match status" value="1"/>
</dbReference>
<accession>A0ABZ0P9R1</accession>
<gene>
    <name evidence="4" type="ORF">R9B83_02055</name>
</gene>